<gene>
    <name evidence="2" type="ORF">V865_008012</name>
</gene>
<evidence type="ECO:0008006" key="4">
    <source>
        <dbReference type="Google" id="ProtNLM"/>
    </source>
</evidence>
<keyword evidence="3" id="KW-1185">Reference proteome</keyword>
<dbReference type="RefSeq" id="XP_066087850.1">
    <property type="nucleotide sequence ID" value="XM_066231753.1"/>
</dbReference>
<proteinExistence type="predicted"/>
<dbReference type="Proteomes" id="UP001358614">
    <property type="component" value="Chromosome 3"/>
</dbReference>
<feature type="compositionally biased region" description="Basic and acidic residues" evidence="1">
    <location>
        <begin position="138"/>
        <end position="152"/>
    </location>
</feature>
<sequence>MSANPPDSNVPHPHPHSQTIMVPDVQQFIQNDLSNRRRTFERRSIDFKFDTILPEMAKEAYDNIPKVLNLSGIVALRSSFVQEGRSRVDLMGGDETIRMMSGVKWTLRMRTNKTYFDSYLFYSADNVDDDIKSWEDQLDERRERERERRARGNENTSGDLRGGY</sequence>
<dbReference type="AlphaFoldDB" id="A0AAX4KU57"/>
<dbReference type="EMBL" id="CP144091">
    <property type="protein sequence ID" value="WWD09883.1"/>
    <property type="molecule type" value="Genomic_DNA"/>
</dbReference>
<reference evidence="2 3" key="1">
    <citation type="submission" date="2024-01" db="EMBL/GenBank/DDBJ databases">
        <title>Comparative genomics of Cryptococcus and Kwoniella reveals pathogenesis evolution and contrasting modes of karyotype evolution via chromosome fusion or intercentromeric recombination.</title>
        <authorList>
            <person name="Coelho M.A."/>
            <person name="David-Palma M."/>
            <person name="Shea T."/>
            <person name="Bowers K."/>
            <person name="McGinley-Smith S."/>
            <person name="Mohammad A.W."/>
            <person name="Gnirke A."/>
            <person name="Yurkov A.M."/>
            <person name="Nowrousian M."/>
            <person name="Sun S."/>
            <person name="Cuomo C.A."/>
            <person name="Heitman J."/>
        </authorList>
    </citation>
    <scope>NUCLEOTIDE SEQUENCE [LARGE SCALE GENOMIC DNA]</scope>
    <source>
        <strain evidence="2 3">PYCC6329</strain>
    </source>
</reference>
<name>A0AAX4KU57_9TREE</name>
<evidence type="ECO:0000256" key="1">
    <source>
        <dbReference type="SAM" id="MobiDB-lite"/>
    </source>
</evidence>
<organism evidence="2 3">
    <name type="scientific">Kwoniella europaea PYCC6329</name>
    <dbReference type="NCBI Taxonomy" id="1423913"/>
    <lineage>
        <taxon>Eukaryota</taxon>
        <taxon>Fungi</taxon>
        <taxon>Dikarya</taxon>
        <taxon>Basidiomycota</taxon>
        <taxon>Agaricomycotina</taxon>
        <taxon>Tremellomycetes</taxon>
        <taxon>Tremellales</taxon>
        <taxon>Cryptococcaceae</taxon>
        <taxon>Kwoniella</taxon>
    </lineage>
</organism>
<dbReference type="GeneID" id="91106813"/>
<protein>
    <recommendedName>
        <fullName evidence="4">ASX DEUBAD domain-containing protein</fullName>
    </recommendedName>
</protein>
<feature type="region of interest" description="Disordered" evidence="1">
    <location>
        <begin position="138"/>
        <end position="164"/>
    </location>
</feature>
<dbReference type="KEGG" id="ker:91106813"/>
<accession>A0AAX4KU57</accession>
<evidence type="ECO:0000313" key="2">
    <source>
        <dbReference type="EMBL" id="WWD09883.1"/>
    </source>
</evidence>
<evidence type="ECO:0000313" key="3">
    <source>
        <dbReference type="Proteomes" id="UP001358614"/>
    </source>
</evidence>